<dbReference type="GO" id="GO:0051999">
    <property type="term" value="P:mannosyl-inositol phosphorylceramide biosynthetic process"/>
    <property type="evidence" value="ECO:0007669"/>
    <property type="project" value="TreeGrafter"/>
</dbReference>
<proteinExistence type="predicted"/>
<dbReference type="Pfam" id="PF04488">
    <property type="entry name" value="Gly_transf_sug"/>
    <property type="match status" value="1"/>
</dbReference>
<name>A0A7S1YW61_9STRA</name>
<keyword evidence="1" id="KW-0808">Transferase</keyword>
<evidence type="ECO:0000313" key="3">
    <source>
        <dbReference type="EMBL" id="CAD9320965.1"/>
    </source>
</evidence>
<dbReference type="SUPFAM" id="SSF53448">
    <property type="entry name" value="Nucleotide-diphospho-sugar transferases"/>
    <property type="match status" value="1"/>
</dbReference>
<accession>A0A7S1YW61</accession>
<dbReference type="InterPro" id="IPR007577">
    <property type="entry name" value="GlycoTrfase_DXD_sugar-bd_CS"/>
</dbReference>
<dbReference type="PANTHER" id="PTHR32385:SF15">
    <property type="entry name" value="INOSITOL PHOSPHOCERAMIDE MANNOSYLTRANSFERASE 1"/>
    <property type="match status" value="1"/>
</dbReference>
<keyword evidence="2" id="KW-0812">Transmembrane</keyword>
<evidence type="ECO:0008006" key="4">
    <source>
        <dbReference type="Google" id="ProtNLM"/>
    </source>
</evidence>
<evidence type="ECO:0000256" key="1">
    <source>
        <dbReference type="ARBA" id="ARBA00022679"/>
    </source>
</evidence>
<gene>
    <name evidence="3" type="ORF">DBRI1063_LOCUS6237</name>
</gene>
<dbReference type="AlphaFoldDB" id="A0A7S1YW61"/>
<reference evidence="3" key="1">
    <citation type="submission" date="2021-01" db="EMBL/GenBank/DDBJ databases">
        <authorList>
            <person name="Corre E."/>
            <person name="Pelletier E."/>
            <person name="Niang G."/>
            <person name="Scheremetjew M."/>
            <person name="Finn R."/>
            <person name="Kale V."/>
            <person name="Holt S."/>
            <person name="Cochrane G."/>
            <person name="Meng A."/>
            <person name="Brown T."/>
            <person name="Cohen L."/>
        </authorList>
    </citation>
    <scope>NUCLEOTIDE SEQUENCE</scope>
    <source>
        <strain evidence="3">Pop2</strain>
    </source>
</reference>
<dbReference type="InterPro" id="IPR051706">
    <property type="entry name" value="Glycosyltransferase_domain"/>
</dbReference>
<dbReference type="GO" id="GO:0000030">
    <property type="term" value="F:mannosyltransferase activity"/>
    <property type="evidence" value="ECO:0007669"/>
    <property type="project" value="TreeGrafter"/>
</dbReference>
<dbReference type="InterPro" id="IPR029044">
    <property type="entry name" value="Nucleotide-diphossugar_trans"/>
</dbReference>
<evidence type="ECO:0000256" key="2">
    <source>
        <dbReference type="SAM" id="Phobius"/>
    </source>
</evidence>
<protein>
    <recommendedName>
        <fullName evidence="4">Alpha 1,4-glycosyltransferase domain-containing protein</fullName>
    </recommendedName>
</protein>
<feature type="transmembrane region" description="Helical" evidence="2">
    <location>
        <begin position="290"/>
        <end position="308"/>
    </location>
</feature>
<keyword evidence="2" id="KW-0472">Membrane</keyword>
<dbReference type="EMBL" id="HBGN01009744">
    <property type="protein sequence ID" value="CAD9320965.1"/>
    <property type="molecule type" value="Transcribed_RNA"/>
</dbReference>
<dbReference type="PANTHER" id="PTHR32385">
    <property type="entry name" value="MANNOSYL PHOSPHORYLINOSITOL CERAMIDE SYNTHASE"/>
    <property type="match status" value="1"/>
</dbReference>
<keyword evidence="2" id="KW-1133">Transmembrane helix</keyword>
<dbReference type="Gene3D" id="3.90.550.20">
    <property type="match status" value="1"/>
</dbReference>
<organism evidence="3">
    <name type="scientific">Ditylum brightwellii</name>
    <dbReference type="NCBI Taxonomy" id="49249"/>
    <lineage>
        <taxon>Eukaryota</taxon>
        <taxon>Sar</taxon>
        <taxon>Stramenopiles</taxon>
        <taxon>Ochrophyta</taxon>
        <taxon>Bacillariophyta</taxon>
        <taxon>Mediophyceae</taxon>
        <taxon>Lithodesmiophycidae</taxon>
        <taxon>Lithodesmiales</taxon>
        <taxon>Lithodesmiaceae</taxon>
        <taxon>Ditylum</taxon>
    </lineage>
</organism>
<dbReference type="GO" id="GO:0016020">
    <property type="term" value="C:membrane"/>
    <property type="evidence" value="ECO:0007669"/>
    <property type="project" value="GOC"/>
</dbReference>
<sequence>MSCQRRSCNMLRRGSLTVLAVIILYWAAFAGPQLVRLMALYHRGNDDYHILTEAHLKVAKNKKPRREVPRILHRMWKNADFDTMPEAWVDAYSRCKTLHPDWEVVLWTDQSLREFIKDNYSWFLADFDSYKYPIQRVDSARYFVLYHFGGVYMDLDIGCIKNIDPLQTAVGQKGAMFPLTNPIGWSNDLMMSSVKHPFFRNLIHSLHSANQWYGSNYPTVLFSTGPAFVSLQYFTLSKVGQSQVFTLTPSLYSADNKVRFFYHMHGSTWHGTDAAYIMWFWQQQSMIQSFLSIQIACFIFMVCIMVKLRRRSMRRQQRSRRDQ</sequence>
<dbReference type="FunFam" id="3.90.550.20:FF:000005">
    <property type="entry name" value="Unplaced genomic scaffold supercont1.17, whole genome shotgun sequence"/>
    <property type="match status" value="1"/>
</dbReference>